<proteinExistence type="predicted"/>
<organism evidence="1 2">
    <name type="scientific">Agromyces larvae</name>
    <dbReference type="NCBI Taxonomy" id="2929802"/>
    <lineage>
        <taxon>Bacteria</taxon>
        <taxon>Bacillati</taxon>
        <taxon>Actinomycetota</taxon>
        <taxon>Actinomycetes</taxon>
        <taxon>Micrococcales</taxon>
        <taxon>Microbacteriaceae</taxon>
        <taxon>Agromyces</taxon>
    </lineage>
</organism>
<dbReference type="Proteomes" id="UP000832097">
    <property type="component" value="Chromosome"/>
</dbReference>
<evidence type="ECO:0000313" key="1">
    <source>
        <dbReference type="EMBL" id="UOE44954.1"/>
    </source>
</evidence>
<sequence>MAVGDRGTHVVTSNGTSRGELLDWFRSYREQLHRHLSLLDGKKRFALELGALPRGKNWLDLGADYAPPEYIQCAGSADRMAIEVREIGPDGVAHQYAIGRGGDRSGDPSETIQYAEHQVMVYPDEVFGLHEATGLFYAYFQDGTIPASYARRELSL</sequence>
<evidence type="ECO:0000313" key="2">
    <source>
        <dbReference type="Proteomes" id="UP000832097"/>
    </source>
</evidence>
<name>A0ABY4C1Q7_9MICO</name>
<protein>
    <submittedName>
        <fullName evidence="1">Uncharacterized protein</fullName>
    </submittedName>
</protein>
<reference evidence="1 2" key="1">
    <citation type="submission" date="2022-03" db="EMBL/GenBank/DDBJ databases">
        <title>Mucilaginibacter sp. isolated from the gut of Protaetia brevitarsis seulensis larvae.</title>
        <authorList>
            <person name="Won M."/>
            <person name="Kim S.-J."/>
            <person name="Kwon S.-W."/>
        </authorList>
    </citation>
    <scope>NUCLEOTIDE SEQUENCE [LARGE SCALE GENOMIC DNA]</scope>
    <source>
        <strain evidence="1 2">CFWR-12</strain>
    </source>
</reference>
<dbReference type="EMBL" id="CP094528">
    <property type="protein sequence ID" value="UOE44954.1"/>
    <property type="molecule type" value="Genomic_DNA"/>
</dbReference>
<keyword evidence="2" id="KW-1185">Reference proteome</keyword>
<dbReference type="RefSeq" id="WP_243557156.1">
    <property type="nucleotide sequence ID" value="NZ_CP094528.1"/>
</dbReference>
<accession>A0ABY4C1Q7</accession>
<gene>
    <name evidence="1" type="ORF">MTO99_04010</name>
</gene>